<evidence type="ECO:0000259" key="2">
    <source>
        <dbReference type="Pfam" id="PF13229"/>
    </source>
</evidence>
<feature type="compositionally biased region" description="Polar residues" evidence="1">
    <location>
        <begin position="1"/>
        <end position="12"/>
    </location>
</feature>
<dbReference type="Pfam" id="PF13229">
    <property type="entry name" value="Beta_helix"/>
    <property type="match status" value="1"/>
</dbReference>
<sequence length="645" mass="72016">MESGASANNTGNPIGGGEGYTRRVDPAQSQVVRTLDELADALHAADGTPQIIYVDDAATIEIPWALKIPANVTLASGRGLNNSKGALLTRTHDLEDKQLLIVDGPSVRITGIRVWGRDEKTAESPRSRIGVINQEYDRLEIDNCELYGWTHAAIFLGGLDTIGPTASAEIHHCHIHHNQKDGNGYGIAHSKAQSIIVANRFERNRHHIQSTGTAGSNYTASFNTFHARGHKTNSTACDVHGGYDRRDQSDQAGDQFAIQYNDFNVPNSDSEPGDTPLPSAAFYPRGRPSSGAVFSNNACYGYRQPEDAIRQRFHFGNVEAYRNEFNSLKPGWFVSWGGRSPWLRIFTPGDNLVDPGQAAFGRFASFPDRRPNCQLFVRGERVSSSSEAHYWWCLRFRPDSGAFDDRIRLDLHSSPYPVADFLFGDFMAAGSTGILKLQNDRFYITTSLRQWDYVSPVGFSVGVDRSQLQVANVDLDGYTRVVKTEPNSTNGCTKIMTWSSDNTAADGPRNDSQWKLLFEDPSLPSINDIAFADWYGDRISHAMWSDGNEWKAHWSTRPSSKTATLKKWDRPYPLSDLGVGRFFHDRIADVFRIDGNDWLVSRGAREDWIKINTVHATYKPSDFYFVDLDGDGITDILRFGIDERI</sequence>
<gene>
    <name evidence="3" type="ORF">PLANPX_4206</name>
</gene>
<keyword evidence="4" id="KW-1185">Reference proteome</keyword>
<protein>
    <recommendedName>
        <fullName evidence="2">Right handed beta helix domain-containing protein</fullName>
    </recommendedName>
</protein>
<evidence type="ECO:0000256" key="1">
    <source>
        <dbReference type="SAM" id="MobiDB-lite"/>
    </source>
</evidence>
<name>A0A5K7XCS5_9BACT</name>
<feature type="region of interest" description="Disordered" evidence="1">
    <location>
        <begin position="1"/>
        <end position="23"/>
    </location>
</feature>
<dbReference type="SUPFAM" id="SSF51126">
    <property type="entry name" value="Pectin lyase-like"/>
    <property type="match status" value="1"/>
</dbReference>
<dbReference type="InterPro" id="IPR028994">
    <property type="entry name" value="Integrin_alpha_N"/>
</dbReference>
<dbReference type="AlphaFoldDB" id="A0A5K7XCS5"/>
<dbReference type="InterPro" id="IPR039448">
    <property type="entry name" value="Beta_helix"/>
</dbReference>
<reference evidence="4" key="1">
    <citation type="submission" date="2019-10" db="EMBL/GenBank/DDBJ databases">
        <title>Lacipirellula parvula gen. nov., sp. nov., representing a lineage of planctomycetes widespread in freshwater anoxic habitats, and description of the family Lacipirellulaceae.</title>
        <authorList>
            <person name="Dedysh S.N."/>
            <person name="Kulichevskaya I.S."/>
            <person name="Beletsky A.V."/>
            <person name="Rakitin A.L."/>
            <person name="Mardanov A.V."/>
            <person name="Ivanova A.A."/>
            <person name="Saltykova V.X."/>
            <person name="Rijpstra W.I.C."/>
            <person name="Sinninghe Damste J.S."/>
            <person name="Ravin N.V."/>
        </authorList>
    </citation>
    <scope>NUCLEOTIDE SEQUENCE [LARGE SCALE GENOMIC DNA]</scope>
    <source>
        <strain evidence="4">PX69</strain>
    </source>
</reference>
<dbReference type="Proteomes" id="UP000326837">
    <property type="component" value="Chromosome"/>
</dbReference>
<dbReference type="InterPro" id="IPR011050">
    <property type="entry name" value="Pectin_lyase_fold/virulence"/>
</dbReference>
<dbReference type="KEGG" id="lpav:PLANPX_4206"/>
<dbReference type="EMBL" id="AP021861">
    <property type="protein sequence ID" value="BBO34594.1"/>
    <property type="molecule type" value="Genomic_DNA"/>
</dbReference>
<proteinExistence type="predicted"/>
<dbReference type="RefSeq" id="WP_152100140.1">
    <property type="nucleotide sequence ID" value="NZ_AP021861.1"/>
</dbReference>
<dbReference type="SUPFAM" id="SSF69318">
    <property type="entry name" value="Integrin alpha N-terminal domain"/>
    <property type="match status" value="1"/>
</dbReference>
<evidence type="ECO:0000313" key="3">
    <source>
        <dbReference type="EMBL" id="BBO34594.1"/>
    </source>
</evidence>
<organism evidence="3 4">
    <name type="scientific">Lacipirellula parvula</name>
    <dbReference type="NCBI Taxonomy" id="2650471"/>
    <lineage>
        <taxon>Bacteria</taxon>
        <taxon>Pseudomonadati</taxon>
        <taxon>Planctomycetota</taxon>
        <taxon>Planctomycetia</taxon>
        <taxon>Pirellulales</taxon>
        <taxon>Lacipirellulaceae</taxon>
        <taxon>Lacipirellula</taxon>
    </lineage>
</organism>
<accession>A0A5K7XCS5</accession>
<feature type="domain" description="Right handed beta helix" evidence="2">
    <location>
        <begin position="128"/>
        <end position="228"/>
    </location>
</feature>
<evidence type="ECO:0000313" key="4">
    <source>
        <dbReference type="Proteomes" id="UP000326837"/>
    </source>
</evidence>